<dbReference type="AlphaFoldDB" id="A0A292YTI0"/>
<evidence type="ECO:0000313" key="2">
    <source>
        <dbReference type="Proteomes" id="UP000217785"/>
    </source>
</evidence>
<evidence type="ECO:0000313" key="1">
    <source>
        <dbReference type="EMBL" id="GAX92063.1"/>
    </source>
</evidence>
<dbReference type="InterPro" id="IPR029063">
    <property type="entry name" value="SAM-dependent_MTases_sf"/>
</dbReference>
<dbReference type="Proteomes" id="UP000217785">
    <property type="component" value="Unassembled WGS sequence"/>
</dbReference>
<dbReference type="Gene3D" id="3.40.50.150">
    <property type="entry name" value="Vaccinia Virus protein VP39"/>
    <property type="match status" value="1"/>
</dbReference>
<dbReference type="Pfam" id="PF13489">
    <property type="entry name" value="Methyltransf_23"/>
    <property type="match status" value="1"/>
</dbReference>
<accession>A0A292YTI0</accession>
<gene>
    <name evidence="1" type="ORF">EFBL_3754</name>
</gene>
<keyword evidence="2" id="KW-1185">Reference proteome</keyword>
<dbReference type="CDD" id="cd02440">
    <property type="entry name" value="AdoMet_MTases"/>
    <property type="match status" value="1"/>
</dbReference>
<protein>
    <submittedName>
        <fullName evidence="1">Uncharacterized protein</fullName>
    </submittedName>
</protein>
<dbReference type="PANTHER" id="PTHR43861">
    <property type="entry name" value="TRANS-ACONITATE 2-METHYLTRANSFERASE-RELATED"/>
    <property type="match status" value="1"/>
</dbReference>
<dbReference type="SUPFAM" id="SSF53335">
    <property type="entry name" value="S-adenosyl-L-methionine-dependent methyltransferases"/>
    <property type="match status" value="1"/>
</dbReference>
<proteinExistence type="predicted"/>
<reference evidence="2" key="1">
    <citation type="submission" date="2017-07" db="EMBL/GenBank/DDBJ databases">
        <title>Draft genome sequence of Effusibacillus lacus strain skLN1.</title>
        <authorList>
            <person name="Watanabe M."/>
            <person name="Kojima H."/>
            <person name="Fukui M."/>
        </authorList>
    </citation>
    <scope>NUCLEOTIDE SEQUENCE [LARGE SCALE GENOMIC DNA]</scope>
    <source>
        <strain evidence="2">skLN1</strain>
    </source>
</reference>
<sequence>MNKDKAGKHYWDSIWETNNLPKAVNPNQRGLNNYVDKNFHELFNKIFSDTTTYNLKLLEIGCANSRWLPYFAKEYGFKITGLDYSERGCDQARKILANESVEGEIVWADFFSPPDYMLEAYDVVVSFGVVEHFEDTSDCLQAFSKFLKPGGIIITIIPNLNGITGELQKIVNRPIFDIHVPLDREALALAHEKSGFTLKDCEYFLFINLGVLNFGDLKNKYFYKILVGIQFWVSKTIWVVEGLIPIFKPNRWTAPYIYCFGKKL</sequence>
<comment type="caution">
    <text evidence="1">The sequence shown here is derived from an EMBL/GenBank/DDBJ whole genome shotgun (WGS) entry which is preliminary data.</text>
</comment>
<dbReference type="EMBL" id="BDUF01000121">
    <property type="protein sequence ID" value="GAX92063.1"/>
    <property type="molecule type" value="Genomic_DNA"/>
</dbReference>
<name>A0A292YTI0_9BACL</name>
<organism evidence="1 2">
    <name type="scientific">Effusibacillus lacus</name>
    <dbReference type="NCBI Taxonomy" id="1348429"/>
    <lineage>
        <taxon>Bacteria</taxon>
        <taxon>Bacillati</taxon>
        <taxon>Bacillota</taxon>
        <taxon>Bacilli</taxon>
        <taxon>Bacillales</taxon>
        <taxon>Alicyclobacillaceae</taxon>
        <taxon>Effusibacillus</taxon>
    </lineage>
</organism>